<dbReference type="InterPro" id="IPR001179">
    <property type="entry name" value="PPIase_FKBP_dom"/>
</dbReference>
<dbReference type="InterPro" id="IPR041232">
    <property type="entry name" value="NPL"/>
</dbReference>
<accession>A0ABR4EYA7</accession>
<dbReference type="Gene3D" id="3.10.50.40">
    <property type="match status" value="1"/>
</dbReference>
<keyword evidence="11" id="KW-1185">Reference proteome</keyword>
<dbReference type="Pfam" id="PF17800">
    <property type="entry name" value="NPL"/>
    <property type="match status" value="1"/>
</dbReference>
<evidence type="ECO:0000256" key="2">
    <source>
        <dbReference type="ARBA" id="ARBA00002221"/>
    </source>
</evidence>
<dbReference type="SUPFAM" id="SSF54534">
    <property type="entry name" value="FKBP-like"/>
    <property type="match status" value="1"/>
</dbReference>
<feature type="compositionally biased region" description="Acidic residues" evidence="8">
    <location>
        <begin position="275"/>
        <end position="297"/>
    </location>
</feature>
<feature type="compositionally biased region" description="Acidic residues" evidence="8">
    <location>
        <begin position="238"/>
        <end position="248"/>
    </location>
</feature>
<reference evidence="10 11" key="1">
    <citation type="submission" date="2024-03" db="EMBL/GenBank/DDBJ databases">
        <title>A high-quality draft genome sequence of Diaporthe vaccinii, a causative agent of upright dieback and viscid rot disease in cranberry plants.</title>
        <authorList>
            <person name="Sarrasin M."/>
            <person name="Lang B.F."/>
            <person name="Burger G."/>
        </authorList>
    </citation>
    <scope>NUCLEOTIDE SEQUENCE [LARGE SCALE GENOMIC DNA]</scope>
    <source>
        <strain evidence="10 11">IS7</strain>
    </source>
</reference>
<gene>
    <name evidence="10" type="ORF">FJTKL_05890</name>
</gene>
<dbReference type="InterPro" id="IPR046357">
    <property type="entry name" value="PPIase_dom_sf"/>
</dbReference>
<feature type="region of interest" description="Disordered" evidence="8">
    <location>
        <begin position="194"/>
        <end position="301"/>
    </location>
</feature>
<keyword evidence="5 7" id="KW-0697">Rotamase</keyword>
<feature type="compositionally biased region" description="Acidic residues" evidence="8">
    <location>
        <begin position="197"/>
        <end position="211"/>
    </location>
</feature>
<evidence type="ECO:0000256" key="5">
    <source>
        <dbReference type="ARBA" id="ARBA00023110"/>
    </source>
</evidence>
<feature type="compositionally biased region" description="Basic and acidic residues" evidence="8">
    <location>
        <begin position="446"/>
        <end position="466"/>
    </location>
</feature>
<comment type="caution">
    <text evidence="10">The sequence shown here is derived from an EMBL/GenBank/DDBJ whole genome shotgun (WGS) entry which is preliminary data.</text>
</comment>
<evidence type="ECO:0000259" key="9">
    <source>
        <dbReference type="PROSITE" id="PS50059"/>
    </source>
</evidence>
<comment type="subunit">
    <text evidence="4">Binds to histones H3 and H4.</text>
</comment>
<dbReference type="EC" id="5.2.1.8" evidence="7"/>
<feature type="compositionally biased region" description="Acidic residues" evidence="8">
    <location>
        <begin position="351"/>
        <end position="386"/>
    </location>
</feature>
<dbReference type="PROSITE" id="PS50059">
    <property type="entry name" value="FKBP_PPIASE"/>
    <property type="match status" value="1"/>
</dbReference>
<feature type="compositionally biased region" description="Basic and acidic residues" evidence="8">
    <location>
        <begin position="426"/>
        <end position="437"/>
    </location>
</feature>
<feature type="compositionally biased region" description="Basic and acidic residues" evidence="8">
    <location>
        <begin position="401"/>
        <end position="417"/>
    </location>
</feature>
<evidence type="ECO:0000256" key="8">
    <source>
        <dbReference type="SAM" id="MobiDB-lite"/>
    </source>
</evidence>
<name>A0ABR4EYA7_9PEZI</name>
<dbReference type="Pfam" id="PF00254">
    <property type="entry name" value="FKBP_C"/>
    <property type="match status" value="1"/>
</dbReference>
<dbReference type="EMBL" id="JBAWTH010000020">
    <property type="protein sequence ID" value="KAL2287435.1"/>
    <property type="molecule type" value="Genomic_DNA"/>
</dbReference>
<sequence>MSPPWSTIAPVIGPWPCRCKAYRLSVDPNFFKKSRGRFFLLKGPSSVSILFPLLVEAQANFRPHLPFSQLLLGITQLRICLVYSVFRFCTAIPRSFSQKPRPHHRSLYSTMSPLQPVALFGLEVPPGDILVPVSQSFPATVRITMAAIDPTEEVEEDAEVPRRPRSTLKLVKQSIGDLDGDSDEDDEYLRELLLGGGDDDEDDSEDDDEETNGGPSDPLKSKKARQAAALKELLDATKDEEDSDEEMADAASGKNKGKKAAPKAANTKGKAKAVEEEEEDEEESEEDEEEDEDDELAGLDLEQFVVCTLDTEAHYQQPLELTIGEEEKAFFVNSGTHTIYVTGNYVINEDQASDSEDEDSDDEYDLPPELDELVGDESEDELDDIDGAGRVEEIDTDEEEVPKLVETKKGKNKRAAEDAAEGLDELIAKEGKEDAKLSKKQAKKLKNNEGKAVATEKDTPKSEKKVQFAKNLEQGPTGSPAEKGKKATPTGGVKVVQGVKIDDRKVGAGRTAKSGDKVGMRYIGKLDNGKVFDSNKKGAPFSFKLGKGEVIKGWDIGVAGMAVGGERRLTIPAHHAYGSKGVPGIPPNSTLTFDVKLLEIK</sequence>
<evidence type="ECO:0000256" key="6">
    <source>
        <dbReference type="ARBA" id="ARBA00023235"/>
    </source>
</evidence>
<comment type="catalytic activity">
    <reaction evidence="1 7">
        <text>[protein]-peptidylproline (omega=180) = [protein]-peptidylproline (omega=0)</text>
        <dbReference type="Rhea" id="RHEA:16237"/>
        <dbReference type="Rhea" id="RHEA-COMP:10747"/>
        <dbReference type="Rhea" id="RHEA-COMP:10748"/>
        <dbReference type="ChEBI" id="CHEBI:83833"/>
        <dbReference type="ChEBI" id="CHEBI:83834"/>
        <dbReference type="EC" id="5.2.1.8"/>
    </reaction>
</comment>
<keyword evidence="6 7" id="KW-0413">Isomerase</keyword>
<dbReference type="InterPro" id="IPR023566">
    <property type="entry name" value="PPIase_Fpr3/Fpr4-like"/>
</dbReference>
<dbReference type="PANTHER" id="PTHR43811:SF19">
    <property type="entry name" value="39 KDA FK506-BINDING NUCLEAR PROTEIN"/>
    <property type="match status" value="1"/>
</dbReference>
<comment type="function">
    <text evidence="2">PPIase that acts as a histone chaperone. Histone proline isomerase that increases the rate of cis-trans isomerization at prolines on the histone H3 N-terminal tail. Proline isomerization influences H3 methylation thereby regulating gene expression.</text>
</comment>
<organism evidence="10 11">
    <name type="scientific">Diaporthe vaccinii</name>
    <dbReference type="NCBI Taxonomy" id="105482"/>
    <lineage>
        <taxon>Eukaryota</taxon>
        <taxon>Fungi</taxon>
        <taxon>Dikarya</taxon>
        <taxon>Ascomycota</taxon>
        <taxon>Pezizomycotina</taxon>
        <taxon>Sordariomycetes</taxon>
        <taxon>Sordariomycetidae</taxon>
        <taxon>Diaporthales</taxon>
        <taxon>Diaporthaceae</taxon>
        <taxon>Diaporthe</taxon>
        <taxon>Diaporthe eres species complex</taxon>
    </lineage>
</organism>
<feature type="region of interest" description="Disordered" evidence="8">
    <location>
        <begin position="348"/>
        <end position="490"/>
    </location>
</feature>
<dbReference type="PIRSF" id="PIRSF001473">
    <property type="entry name" value="FK506-bp_FPR3"/>
    <property type="match status" value="1"/>
</dbReference>
<evidence type="ECO:0000313" key="10">
    <source>
        <dbReference type="EMBL" id="KAL2287435.1"/>
    </source>
</evidence>
<protein>
    <recommendedName>
        <fullName evidence="7">peptidylprolyl isomerase</fullName>
        <ecNumber evidence="7">5.2.1.8</ecNumber>
    </recommendedName>
</protein>
<feature type="domain" description="PPIase FKBP-type" evidence="9">
    <location>
        <begin position="515"/>
        <end position="601"/>
    </location>
</feature>
<evidence type="ECO:0000256" key="1">
    <source>
        <dbReference type="ARBA" id="ARBA00000971"/>
    </source>
</evidence>
<dbReference type="PANTHER" id="PTHR43811">
    <property type="entry name" value="FKBP-TYPE PEPTIDYL-PROLYL CIS-TRANS ISOMERASE FKPA"/>
    <property type="match status" value="1"/>
</dbReference>
<dbReference type="Proteomes" id="UP001600888">
    <property type="component" value="Unassembled WGS sequence"/>
</dbReference>
<evidence type="ECO:0000256" key="3">
    <source>
        <dbReference type="ARBA" id="ARBA00007838"/>
    </source>
</evidence>
<evidence type="ECO:0000256" key="4">
    <source>
        <dbReference type="ARBA" id="ARBA00011865"/>
    </source>
</evidence>
<comment type="similarity">
    <text evidence="3">Belongs to the FKBP-type PPIase family. FKBP3/4 subfamily.</text>
</comment>
<proteinExistence type="inferred from homology"/>
<dbReference type="Gene3D" id="2.60.120.340">
    <property type="entry name" value="Nucleoplasmin core domain"/>
    <property type="match status" value="1"/>
</dbReference>
<evidence type="ECO:0000313" key="11">
    <source>
        <dbReference type="Proteomes" id="UP001600888"/>
    </source>
</evidence>
<evidence type="ECO:0000256" key="7">
    <source>
        <dbReference type="PROSITE-ProRule" id="PRU00277"/>
    </source>
</evidence>